<evidence type="ECO:0000313" key="3">
    <source>
        <dbReference type="EMBL" id="GGC34045.1"/>
    </source>
</evidence>
<feature type="coiled-coil region" evidence="1">
    <location>
        <begin position="152"/>
        <end position="186"/>
    </location>
</feature>
<organism evidence="3 4">
    <name type="scientific">Marivirga lumbricoides</name>
    <dbReference type="NCBI Taxonomy" id="1046115"/>
    <lineage>
        <taxon>Bacteria</taxon>
        <taxon>Pseudomonadati</taxon>
        <taxon>Bacteroidota</taxon>
        <taxon>Cytophagia</taxon>
        <taxon>Cytophagales</taxon>
        <taxon>Marivirgaceae</taxon>
        <taxon>Marivirga</taxon>
    </lineage>
</organism>
<dbReference type="Proteomes" id="UP000636010">
    <property type="component" value="Unassembled WGS sequence"/>
</dbReference>
<protein>
    <submittedName>
        <fullName evidence="3">Uncharacterized protein</fullName>
    </submittedName>
</protein>
<evidence type="ECO:0000313" key="4">
    <source>
        <dbReference type="Proteomes" id="UP000636010"/>
    </source>
</evidence>
<sequence length="230" mass="26101">MSKEKFDWKSLFIKVEDSKNEEPVKKEQEGGRSKSSTSFPDSGGSPQKFPKKAPTPTDVSESVLNTVIEMYEAGFQSLNRPGYDFYEFFKAINSVKSHEPGVYKMAFTMAKGVDSKVSKEFLLEQAGFYINEINKVHQKYETQGREKKAQIQDSQKVQKENLVNEISSLEKKLKDIQSQIVNKKKDLQSIDITMLAEISEIDQKITANDVAKSKILESITEVEEGIKKNL</sequence>
<evidence type="ECO:0000256" key="1">
    <source>
        <dbReference type="SAM" id="Coils"/>
    </source>
</evidence>
<dbReference type="RefSeq" id="WP_188462796.1">
    <property type="nucleotide sequence ID" value="NZ_BAABHU010000005.1"/>
</dbReference>
<name>A0ABQ1M3C7_9BACT</name>
<gene>
    <name evidence="3" type="ORF">GCM10011506_19410</name>
</gene>
<keyword evidence="1" id="KW-0175">Coiled coil</keyword>
<comment type="caution">
    <text evidence="3">The sequence shown here is derived from an EMBL/GenBank/DDBJ whole genome shotgun (WGS) entry which is preliminary data.</text>
</comment>
<proteinExistence type="predicted"/>
<evidence type="ECO:0000256" key="2">
    <source>
        <dbReference type="SAM" id="MobiDB-lite"/>
    </source>
</evidence>
<keyword evidence="4" id="KW-1185">Reference proteome</keyword>
<feature type="compositionally biased region" description="Basic and acidic residues" evidence="2">
    <location>
        <begin position="19"/>
        <end position="32"/>
    </location>
</feature>
<accession>A0ABQ1M3C7</accession>
<reference evidence="4" key="1">
    <citation type="journal article" date="2019" name="Int. J. Syst. Evol. Microbiol.">
        <title>The Global Catalogue of Microorganisms (GCM) 10K type strain sequencing project: providing services to taxonomists for standard genome sequencing and annotation.</title>
        <authorList>
            <consortium name="The Broad Institute Genomics Platform"/>
            <consortium name="The Broad Institute Genome Sequencing Center for Infectious Disease"/>
            <person name="Wu L."/>
            <person name="Ma J."/>
        </authorList>
    </citation>
    <scope>NUCLEOTIDE SEQUENCE [LARGE SCALE GENOMIC DNA]</scope>
    <source>
        <strain evidence="4">CGMCC 1.10832</strain>
    </source>
</reference>
<feature type="region of interest" description="Disordered" evidence="2">
    <location>
        <begin position="19"/>
        <end position="57"/>
    </location>
</feature>
<dbReference type="EMBL" id="BMEC01000005">
    <property type="protein sequence ID" value="GGC34045.1"/>
    <property type="molecule type" value="Genomic_DNA"/>
</dbReference>